<reference evidence="6 7" key="1">
    <citation type="submission" date="2023-05" db="EMBL/GenBank/DDBJ databases">
        <title>Sedimentitalea sp. nov. JM2-8.</title>
        <authorList>
            <person name="Huang J."/>
        </authorList>
    </citation>
    <scope>NUCLEOTIDE SEQUENCE [LARGE SCALE GENOMIC DNA]</scope>
    <source>
        <strain evidence="6 7">JM2-8</strain>
    </source>
</reference>
<dbReference type="PROSITE" id="PS00211">
    <property type="entry name" value="ABC_TRANSPORTER_1"/>
    <property type="match status" value="1"/>
</dbReference>
<dbReference type="InterPro" id="IPR050166">
    <property type="entry name" value="ABC_transporter_ATP-bind"/>
</dbReference>
<dbReference type="EMBL" id="JASNJE010000023">
    <property type="protein sequence ID" value="MDK3074673.1"/>
    <property type="molecule type" value="Genomic_DNA"/>
</dbReference>
<dbReference type="Gene3D" id="3.40.50.300">
    <property type="entry name" value="P-loop containing nucleotide triphosphate hydrolases"/>
    <property type="match status" value="1"/>
</dbReference>
<dbReference type="InterPro" id="IPR017871">
    <property type="entry name" value="ABC_transporter-like_CS"/>
</dbReference>
<evidence type="ECO:0000256" key="4">
    <source>
        <dbReference type="ARBA" id="ARBA00022840"/>
    </source>
</evidence>
<comment type="caution">
    <text evidence="6">The sequence shown here is derived from an EMBL/GenBank/DDBJ whole genome shotgun (WGS) entry which is preliminary data.</text>
</comment>
<dbReference type="InterPro" id="IPR027417">
    <property type="entry name" value="P-loop_NTPase"/>
</dbReference>
<sequence>MPSETRALADLSLNVGHREIVAILGPSGCGKTTLLRLAAGLEQPSDGSVLAAGQPVAGPSPTRTMVFQVPCLYPWQTVWENVSFGLALQGVSRQDRHDSARGMLAKFGLAPVMGQLPHTLSLGMQQRAAIARALLMQPALLILDEPFAALDVLMRQRMLRYLLETVRETNGAVLLATHDIDEALALADRILVMTARPGRIRTELRIDEERPRDLNAPALLAARRHLTGVIGDEADRAFLEQEA</sequence>
<comment type="similarity">
    <text evidence="1">Belongs to the ABC transporter superfamily.</text>
</comment>
<evidence type="ECO:0000256" key="2">
    <source>
        <dbReference type="ARBA" id="ARBA00022448"/>
    </source>
</evidence>
<evidence type="ECO:0000313" key="6">
    <source>
        <dbReference type="EMBL" id="MDK3074673.1"/>
    </source>
</evidence>
<keyword evidence="3" id="KW-0547">Nucleotide-binding</keyword>
<name>A0ABT7FIA2_9RHOB</name>
<dbReference type="CDD" id="cd03293">
    <property type="entry name" value="ABC_NrtD_SsuB_transporters"/>
    <property type="match status" value="1"/>
</dbReference>
<accession>A0ABT7FIA2</accession>
<organism evidence="6 7">
    <name type="scientific">Sedimentitalea xiamensis</name>
    <dbReference type="NCBI Taxonomy" id="3050037"/>
    <lineage>
        <taxon>Bacteria</taxon>
        <taxon>Pseudomonadati</taxon>
        <taxon>Pseudomonadota</taxon>
        <taxon>Alphaproteobacteria</taxon>
        <taxon>Rhodobacterales</taxon>
        <taxon>Paracoccaceae</taxon>
        <taxon>Sedimentitalea</taxon>
    </lineage>
</organism>
<dbReference type="SUPFAM" id="SSF52540">
    <property type="entry name" value="P-loop containing nucleoside triphosphate hydrolases"/>
    <property type="match status" value="1"/>
</dbReference>
<dbReference type="Pfam" id="PF00005">
    <property type="entry name" value="ABC_tran"/>
    <property type="match status" value="1"/>
</dbReference>
<dbReference type="GO" id="GO:0005524">
    <property type="term" value="F:ATP binding"/>
    <property type="evidence" value="ECO:0007669"/>
    <property type="project" value="UniProtKB-KW"/>
</dbReference>
<keyword evidence="7" id="KW-1185">Reference proteome</keyword>
<keyword evidence="4 6" id="KW-0067">ATP-binding</keyword>
<dbReference type="PANTHER" id="PTHR42788">
    <property type="entry name" value="TAURINE IMPORT ATP-BINDING PROTEIN-RELATED"/>
    <property type="match status" value="1"/>
</dbReference>
<dbReference type="SMART" id="SM00382">
    <property type="entry name" value="AAA"/>
    <property type="match status" value="1"/>
</dbReference>
<protein>
    <submittedName>
        <fullName evidence="6">ABC transporter ATP-binding protein</fullName>
    </submittedName>
</protein>
<feature type="domain" description="ABC transporter" evidence="5">
    <location>
        <begin position="1"/>
        <end position="222"/>
    </location>
</feature>
<dbReference type="Proteomes" id="UP001227126">
    <property type="component" value="Unassembled WGS sequence"/>
</dbReference>
<dbReference type="InterPro" id="IPR003593">
    <property type="entry name" value="AAA+_ATPase"/>
</dbReference>
<evidence type="ECO:0000256" key="1">
    <source>
        <dbReference type="ARBA" id="ARBA00005417"/>
    </source>
</evidence>
<dbReference type="PANTHER" id="PTHR42788:SF13">
    <property type="entry name" value="ALIPHATIC SULFONATES IMPORT ATP-BINDING PROTEIN SSUB"/>
    <property type="match status" value="1"/>
</dbReference>
<dbReference type="PROSITE" id="PS50893">
    <property type="entry name" value="ABC_TRANSPORTER_2"/>
    <property type="match status" value="1"/>
</dbReference>
<gene>
    <name evidence="6" type="ORF">QO034_16395</name>
</gene>
<keyword evidence="2" id="KW-0813">Transport</keyword>
<evidence type="ECO:0000256" key="3">
    <source>
        <dbReference type="ARBA" id="ARBA00022741"/>
    </source>
</evidence>
<evidence type="ECO:0000259" key="5">
    <source>
        <dbReference type="PROSITE" id="PS50893"/>
    </source>
</evidence>
<proteinExistence type="inferred from homology"/>
<evidence type="ECO:0000313" key="7">
    <source>
        <dbReference type="Proteomes" id="UP001227126"/>
    </source>
</evidence>
<dbReference type="InterPro" id="IPR003439">
    <property type="entry name" value="ABC_transporter-like_ATP-bd"/>
</dbReference>